<keyword evidence="3" id="KW-0511">Multifunctional enzyme</keyword>
<comment type="similarity">
    <text evidence="3 4">In the N-terminal section; belongs to the HFCD (homo-oligomeric flavin containing Cys decarboxylase) superfamily.</text>
</comment>
<feature type="binding site" evidence="3">
    <location>
        <position position="340"/>
    </location>
    <ligand>
        <name>CTP</name>
        <dbReference type="ChEBI" id="CHEBI:37563"/>
    </ligand>
</feature>
<dbReference type="AlphaFoldDB" id="A0A841RBV4"/>
<keyword evidence="3 4" id="KW-0288">FMN</keyword>
<feature type="domain" description="Flavoprotein" evidence="5">
    <location>
        <begin position="5"/>
        <end position="177"/>
    </location>
</feature>
<dbReference type="EC" id="6.3.2.5" evidence="3"/>
<feature type="binding site" evidence="3">
    <location>
        <position position="326"/>
    </location>
    <ligand>
        <name>CTP</name>
        <dbReference type="ChEBI" id="CHEBI:37563"/>
    </ligand>
</feature>
<dbReference type="InterPro" id="IPR003382">
    <property type="entry name" value="Flavoprotein"/>
</dbReference>
<dbReference type="RefSeq" id="WP_184243562.1">
    <property type="nucleotide sequence ID" value="NZ_BAAACU010000022.1"/>
</dbReference>
<dbReference type="GO" id="GO:0015937">
    <property type="term" value="P:coenzyme A biosynthetic process"/>
    <property type="evidence" value="ECO:0007669"/>
    <property type="project" value="UniProtKB-UniRule"/>
</dbReference>
<dbReference type="EMBL" id="JACHON010000001">
    <property type="protein sequence ID" value="MBB6511390.1"/>
    <property type="molecule type" value="Genomic_DNA"/>
</dbReference>
<evidence type="ECO:0000256" key="1">
    <source>
        <dbReference type="ARBA" id="ARBA00022793"/>
    </source>
</evidence>
<dbReference type="Gene3D" id="3.40.50.1950">
    <property type="entry name" value="Flavin prenyltransferase-like"/>
    <property type="match status" value="1"/>
</dbReference>
<dbReference type="EC" id="4.1.1.36" evidence="3"/>
<protein>
    <recommendedName>
        <fullName evidence="3">Coenzyme A biosynthesis bifunctional protein CoaBC</fullName>
    </recommendedName>
    <alternativeName>
        <fullName evidence="3">DNA/pantothenate metabolism flavoprotein</fullName>
    </alternativeName>
    <alternativeName>
        <fullName evidence="3">Phosphopantothenoylcysteine synthetase/decarboxylase</fullName>
        <shortName evidence="3">PPCS-PPCDC</shortName>
    </alternativeName>
    <domain>
        <recommendedName>
            <fullName evidence="3">Phosphopantothenoylcysteine decarboxylase</fullName>
            <shortName evidence="3">PPC decarboxylase</shortName>
            <shortName evidence="3">PPC-DC</shortName>
            <ecNumber evidence="3">4.1.1.36</ecNumber>
        </recommendedName>
        <alternativeName>
            <fullName evidence="3">CoaC</fullName>
        </alternativeName>
    </domain>
    <domain>
        <recommendedName>
            <fullName evidence="3">Phosphopantothenate--cysteine ligase</fullName>
            <ecNumber evidence="3">6.3.2.5</ecNumber>
        </recommendedName>
        <alternativeName>
            <fullName evidence="3">CoaB</fullName>
        </alternativeName>
        <alternativeName>
            <fullName evidence="3">Phosphopantothenoylcysteine synthetase</fullName>
            <shortName evidence="3">PPC synthetase</shortName>
            <shortName evidence="3">PPC-S</shortName>
        </alternativeName>
    </domain>
</protein>
<organism evidence="7 8">
    <name type="scientific">Gracilibacillus halotolerans</name>
    <dbReference type="NCBI Taxonomy" id="74386"/>
    <lineage>
        <taxon>Bacteria</taxon>
        <taxon>Bacillati</taxon>
        <taxon>Bacillota</taxon>
        <taxon>Bacilli</taxon>
        <taxon>Bacillales</taxon>
        <taxon>Bacillaceae</taxon>
        <taxon>Gracilibacillus</taxon>
    </lineage>
</organism>
<comment type="function">
    <text evidence="4">Catalyzes two steps in the biosynthesis of coenzyme A. In the first step cysteine is conjugated to 4'-phosphopantothenate to form 4-phosphopantothenoylcysteine, in the latter compound is decarboxylated to form 4'-phosphopantotheine.</text>
</comment>
<evidence type="ECO:0000259" key="5">
    <source>
        <dbReference type="Pfam" id="PF02441"/>
    </source>
</evidence>
<evidence type="ECO:0000256" key="2">
    <source>
        <dbReference type="ARBA" id="ARBA00023239"/>
    </source>
</evidence>
<dbReference type="GO" id="GO:0015941">
    <property type="term" value="P:pantothenate catabolic process"/>
    <property type="evidence" value="ECO:0007669"/>
    <property type="project" value="InterPro"/>
</dbReference>
<comment type="caution">
    <text evidence="7">The sequence shown here is derived from an EMBL/GenBank/DDBJ whole genome shotgun (WGS) entry which is preliminary data.</text>
</comment>
<name>A0A841RBV4_9BACI</name>
<feature type="active site" description="Proton donor" evidence="3">
    <location>
        <position position="157"/>
    </location>
</feature>
<comment type="similarity">
    <text evidence="3 4">In the C-terminal section; belongs to the PPC synthetase family.</text>
</comment>
<evidence type="ECO:0000256" key="3">
    <source>
        <dbReference type="HAMAP-Rule" id="MF_02225"/>
    </source>
</evidence>
<keyword evidence="3" id="KW-0479">Metal-binding</keyword>
<dbReference type="UniPathway" id="UPA00241">
    <property type="reaction ID" value="UER00353"/>
</dbReference>
<feature type="binding site" evidence="3">
    <location>
        <position position="344"/>
    </location>
    <ligand>
        <name>CTP</name>
        <dbReference type="ChEBI" id="CHEBI:37563"/>
    </ligand>
</feature>
<keyword evidence="3 4" id="KW-0285">Flavoprotein</keyword>
<dbReference type="InterPro" id="IPR007085">
    <property type="entry name" value="DNA/pantothenate-metab_flavo_C"/>
</dbReference>
<dbReference type="GO" id="GO:0004632">
    <property type="term" value="F:phosphopantothenate--cysteine ligase activity"/>
    <property type="evidence" value="ECO:0007669"/>
    <property type="project" value="UniProtKB-UniRule"/>
</dbReference>
<dbReference type="GO" id="GO:0046872">
    <property type="term" value="F:metal ion binding"/>
    <property type="evidence" value="ECO:0007669"/>
    <property type="project" value="UniProtKB-KW"/>
</dbReference>
<evidence type="ECO:0000256" key="4">
    <source>
        <dbReference type="RuleBase" id="RU364078"/>
    </source>
</evidence>
<dbReference type="Pfam" id="PF04127">
    <property type="entry name" value="DFP"/>
    <property type="match status" value="1"/>
</dbReference>
<reference evidence="7 8" key="1">
    <citation type="submission" date="2020-08" db="EMBL/GenBank/DDBJ databases">
        <title>Genomic Encyclopedia of Type Strains, Phase IV (KMG-IV): sequencing the most valuable type-strain genomes for metagenomic binning, comparative biology and taxonomic classification.</title>
        <authorList>
            <person name="Goeker M."/>
        </authorList>
    </citation>
    <scope>NUCLEOTIDE SEQUENCE [LARGE SCALE GENOMIC DNA]</scope>
    <source>
        <strain evidence="7 8">DSM 11805</strain>
    </source>
</reference>
<dbReference type="GO" id="GO:0010181">
    <property type="term" value="F:FMN binding"/>
    <property type="evidence" value="ECO:0007669"/>
    <property type="project" value="UniProtKB-UniRule"/>
</dbReference>
<feature type="region of interest" description="Phosphopantothenate--cysteine ligase" evidence="3">
    <location>
        <begin position="194"/>
        <end position="408"/>
    </location>
</feature>
<dbReference type="InterPro" id="IPR005252">
    <property type="entry name" value="CoaBC"/>
</dbReference>
<feature type="region of interest" description="Phosphopantothenoylcysteine decarboxylase" evidence="3">
    <location>
        <begin position="1"/>
        <end position="193"/>
    </location>
</feature>
<dbReference type="PANTHER" id="PTHR14359:SF6">
    <property type="entry name" value="PHOSPHOPANTOTHENOYLCYSTEINE DECARBOXYLASE"/>
    <property type="match status" value="1"/>
</dbReference>
<proteinExistence type="inferred from homology"/>
<evidence type="ECO:0000313" key="8">
    <source>
        <dbReference type="Proteomes" id="UP000572212"/>
    </source>
</evidence>
<comment type="pathway">
    <text evidence="3 4">Cofactor biosynthesis; coenzyme A biosynthesis; CoA from (R)-pantothenate: step 2/5.</text>
</comment>
<dbReference type="InterPro" id="IPR036551">
    <property type="entry name" value="Flavin_trans-like"/>
</dbReference>
<dbReference type="InterPro" id="IPR035929">
    <property type="entry name" value="CoaB-like_sf"/>
</dbReference>
<keyword evidence="1 3" id="KW-0210">Decarboxylase</keyword>
<dbReference type="HAMAP" id="MF_02225">
    <property type="entry name" value="CoaBC"/>
    <property type="match status" value="1"/>
</dbReference>
<comment type="cofactor">
    <cofactor evidence="3">
        <name>Mg(2+)</name>
        <dbReference type="ChEBI" id="CHEBI:18420"/>
    </cofactor>
</comment>
<evidence type="ECO:0000259" key="6">
    <source>
        <dbReference type="Pfam" id="PF04127"/>
    </source>
</evidence>
<comment type="catalytic activity">
    <reaction evidence="3 4">
        <text>(R)-4'-phosphopantothenate + L-cysteine + CTP = N-[(R)-4-phosphopantothenoyl]-L-cysteine + CMP + diphosphate + H(+)</text>
        <dbReference type="Rhea" id="RHEA:19397"/>
        <dbReference type="ChEBI" id="CHEBI:10986"/>
        <dbReference type="ChEBI" id="CHEBI:15378"/>
        <dbReference type="ChEBI" id="CHEBI:33019"/>
        <dbReference type="ChEBI" id="CHEBI:35235"/>
        <dbReference type="ChEBI" id="CHEBI:37563"/>
        <dbReference type="ChEBI" id="CHEBI:59458"/>
        <dbReference type="ChEBI" id="CHEBI:60377"/>
        <dbReference type="EC" id="6.3.2.5"/>
    </reaction>
</comment>
<keyword evidence="2 3" id="KW-0456">Lyase</keyword>
<gene>
    <name evidence="3" type="primary">coaBC</name>
    <name evidence="7" type="ORF">GGQ92_000157</name>
</gene>
<dbReference type="Pfam" id="PF02441">
    <property type="entry name" value="Flavoprotein"/>
    <property type="match status" value="1"/>
</dbReference>
<feature type="binding site" evidence="3">
    <location>
        <position position="282"/>
    </location>
    <ligand>
        <name>CTP</name>
        <dbReference type="ChEBI" id="CHEBI:37563"/>
    </ligand>
</feature>
<dbReference type="NCBIfam" id="TIGR00521">
    <property type="entry name" value="coaBC_dfp"/>
    <property type="match status" value="1"/>
</dbReference>
<evidence type="ECO:0000313" key="7">
    <source>
        <dbReference type="EMBL" id="MBB6511390.1"/>
    </source>
</evidence>
<dbReference type="SUPFAM" id="SSF52507">
    <property type="entry name" value="Homo-oligomeric flavin-containing Cys decarboxylases, HFCD"/>
    <property type="match status" value="1"/>
</dbReference>
<keyword evidence="3 4" id="KW-0436">Ligase</keyword>
<feature type="domain" description="DNA/pantothenate metabolism flavoprotein C-terminal" evidence="6">
    <location>
        <begin position="189"/>
        <end position="397"/>
    </location>
</feature>
<dbReference type="GO" id="GO:0004633">
    <property type="term" value="F:phosphopantothenoylcysteine decarboxylase activity"/>
    <property type="evidence" value="ECO:0007669"/>
    <property type="project" value="UniProtKB-UniRule"/>
</dbReference>
<keyword evidence="8" id="KW-1185">Reference proteome</keyword>
<dbReference type="PANTHER" id="PTHR14359">
    <property type="entry name" value="HOMO-OLIGOMERIC FLAVIN CONTAINING CYS DECARBOXYLASE FAMILY"/>
    <property type="match status" value="1"/>
</dbReference>
<comment type="caution">
    <text evidence="3">Lacks conserved residue(s) required for the propagation of feature annotation.</text>
</comment>
<comment type="function">
    <text evidence="3">Catalyzes two sequential steps in the biosynthesis of coenzyme A. In the first step cysteine is conjugated to 4'-phosphopantothenate to form 4-phosphopantothenoylcysteine. In the second step the latter compound is decarboxylated to form 4'-phosphopantotheine.</text>
</comment>
<comment type="catalytic activity">
    <reaction evidence="3 4">
        <text>N-[(R)-4-phosphopantothenoyl]-L-cysteine + H(+) = (R)-4'-phosphopantetheine + CO2</text>
        <dbReference type="Rhea" id="RHEA:16793"/>
        <dbReference type="ChEBI" id="CHEBI:15378"/>
        <dbReference type="ChEBI" id="CHEBI:16526"/>
        <dbReference type="ChEBI" id="CHEBI:59458"/>
        <dbReference type="ChEBI" id="CHEBI:61723"/>
        <dbReference type="EC" id="4.1.1.36"/>
    </reaction>
</comment>
<accession>A0A841RBV4</accession>
<dbReference type="SUPFAM" id="SSF102645">
    <property type="entry name" value="CoaB-like"/>
    <property type="match status" value="1"/>
</dbReference>
<sequence>MLKNKKIVLGVTGGIAAYKAVALTSKLTQKGAQVKVILTENTQKFITPLSFQAISRQPVYTDTFLEEDPKNIAHIDLADWADFFLIAPATAHTIGKMANGLADDMLTTTLLATTAPVYIAPAMNVHMYENRLVQQNMQKLDDLGFHFIEPGDGYLACGYVGKGRLEEPEEIVHVLEQHQTRQQQSDQRLKGKKVLISAGPTREPIDPVRFFTNHSSGKMGYSLAEAAENLGAEVHLVSGPVDVTAPRNVQLYSVETAEEMYKKMTELYDDMDIVIKAAAVADYRPLQTFDQKLKKQAGALQIEMERTKDILQALGERKKQQYLVGFAAETNDIRKYGLGKLEKKNLDAIIINDVSQEGIGFHSNDNEVTIITKHGKEKTIPKLPKKEIAKEILQLIDEEVRKKFNENS</sequence>
<comment type="cofactor">
    <cofactor evidence="3">
        <name>FMN</name>
        <dbReference type="ChEBI" id="CHEBI:58210"/>
    </cofactor>
    <text evidence="3">Binds 1 FMN per subunit.</text>
</comment>
<keyword evidence="3" id="KW-0460">Magnesium</keyword>
<comment type="pathway">
    <text evidence="3 4">Cofactor biosynthesis; coenzyme A biosynthesis; CoA from (R)-pantothenate: step 3/5.</text>
</comment>
<feature type="binding site" evidence="3">
    <location>
        <position position="292"/>
    </location>
    <ligand>
        <name>CTP</name>
        <dbReference type="ChEBI" id="CHEBI:37563"/>
    </ligand>
</feature>
<dbReference type="Gene3D" id="3.40.50.10300">
    <property type="entry name" value="CoaB-like"/>
    <property type="match status" value="1"/>
</dbReference>
<dbReference type="Proteomes" id="UP000572212">
    <property type="component" value="Unassembled WGS sequence"/>
</dbReference>
<dbReference type="GO" id="GO:0071513">
    <property type="term" value="C:phosphopantothenoylcysteine decarboxylase complex"/>
    <property type="evidence" value="ECO:0007669"/>
    <property type="project" value="TreeGrafter"/>
</dbReference>